<evidence type="ECO:0000256" key="9">
    <source>
        <dbReference type="SAM" id="MobiDB-lite"/>
    </source>
</evidence>
<name>A0A5M3N550_CONPW</name>
<protein>
    <recommendedName>
        <fullName evidence="5">Elongator complex protein 4</fullName>
    </recommendedName>
</protein>
<comment type="pathway">
    <text evidence="3">tRNA modification; 5-methoxycarbonylmethyl-2-thiouridine-tRNA biosynthesis.</text>
</comment>
<reference evidence="11" key="1">
    <citation type="journal article" date="2012" name="Science">
        <title>The Paleozoic origin of enzymatic lignin decomposition reconstructed from 31 fungal genomes.</title>
        <authorList>
            <person name="Floudas D."/>
            <person name="Binder M."/>
            <person name="Riley R."/>
            <person name="Barry K."/>
            <person name="Blanchette R.A."/>
            <person name="Henrissat B."/>
            <person name="Martinez A.T."/>
            <person name="Otillar R."/>
            <person name="Spatafora J.W."/>
            <person name="Yadav J.S."/>
            <person name="Aerts A."/>
            <person name="Benoit I."/>
            <person name="Boyd A."/>
            <person name="Carlson A."/>
            <person name="Copeland A."/>
            <person name="Coutinho P.M."/>
            <person name="de Vries R.P."/>
            <person name="Ferreira P."/>
            <person name="Findley K."/>
            <person name="Foster B."/>
            <person name="Gaskell J."/>
            <person name="Glotzer D."/>
            <person name="Gorecki P."/>
            <person name="Heitman J."/>
            <person name="Hesse C."/>
            <person name="Hori C."/>
            <person name="Igarashi K."/>
            <person name="Jurgens J.A."/>
            <person name="Kallen N."/>
            <person name="Kersten P."/>
            <person name="Kohler A."/>
            <person name="Kuees U."/>
            <person name="Kumar T.K.A."/>
            <person name="Kuo A."/>
            <person name="LaButti K."/>
            <person name="Larrondo L.F."/>
            <person name="Lindquist E."/>
            <person name="Ling A."/>
            <person name="Lombard V."/>
            <person name="Lucas S."/>
            <person name="Lundell T."/>
            <person name="Martin R."/>
            <person name="McLaughlin D.J."/>
            <person name="Morgenstern I."/>
            <person name="Morin E."/>
            <person name="Murat C."/>
            <person name="Nagy L.G."/>
            <person name="Nolan M."/>
            <person name="Ohm R.A."/>
            <person name="Patyshakuliyeva A."/>
            <person name="Rokas A."/>
            <person name="Ruiz-Duenas F.J."/>
            <person name="Sabat G."/>
            <person name="Salamov A."/>
            <person name="Samejima M."/>
            <person name="Schmutz J."/>
            <person name="Slot J.C."/>
            <person name="St John F."/>
            <person name="Stenlid J."/>
            <person name="Sun H."/>
            <person name="Sun S."/>
            <person name="Syed K."/>
            <person name="Tsang A."/>
            <person name="Wiebenga A."/>
            <person name="Young D."/>
            <person name="Pisabarro A."/>
            <person name="Eastwood D.C."/>
            <person name="Martin F."/>
            <person name="Cullen D."/>
            <person name="Grigoriev I.V."/>
            <person name="Hibbett D.S."/>
        </authorList>
    </citation>
    <scope>NUCLEOTIDE SEQUENCE [LARGE SCALE GENOMIC DNA]</scope>
    <source>
        <strain evidence="11">RWD-64-598 SS2</strain>
    </source>
</reference>
<dbReference type="KEGG" id="cput:CONPUDRAFT_35430"/>
<evidence type="ECO:0000256" key="7">
    <source>
        <dbReference type="ARBA" id="ARBA00022694"/>
    </source>
</evidence>
<dbReference type="Proteomes" id="UP000053558">
    <property type="component" value="Unassembled WGS sequence"/>
</dbReference>
<accession>A0A5M3N550</accession>
<dbReference type="UniPathway" id="UPA00988"/>
<dbReference type="GO" id="GO:0033588">
    <property type="term" value="C:elongator holoenzyme complex"/>
    <property type="evidence" value="ECO:0007669"/>
    <property type="project" value="InterPro"/>
</dbReference>
<proteinExistence type="inferred from homology"/>
<dbReference type="GO" id="GO:0005737">
    <property type="term" value="C:cytoplasm"/>
    <property type="evidence" value="ECO:0007669"/>
    <property type="project" value="UniProtKB-SubCell"/>
</dbReference>
<evidence type="ECO:0000256" key="3">
    <source>
        <dbReference type="ARBA" id="ARBA00005043"/>
    </source>
</evidence>
<dbReference type="Pfam" id="PF05625">
    <property type="entry name" value="PAXNEB"/>
    <property type="match status" value="1"/>
</dbReference>
<comment type="subcellular location">
    <subcellularLocation>
        <location evidence="2">Cytoplasm</location>
    </subcellularLocation>
    <subcellularLocation>
        <location evidence="1">Nucleus</location>
    </subcellularLocation>
</comment>
<dbReference type="OrthoDB" id="289162at2759"/>
<dbReference type="EMBL" id="JH711573">
    <property type="protein sequence ID" value="EIW86542.1"/>
    <property type="molecule type" value="Genomic_DNA"/>
</dbReference>
<evidence type="ECO:0000313" key="10">
    <source>
        <dbReference type="EMBL" id="EIW86542.1"/>
    </source>
</evidence>
<dbReference type="CDD" id="cd19494">
    <property type="entry name" value="Elp4"/>
    <property type="match status" value="1"/>
</dbReference>
<evidence type="ECO:0000256" key="2">
    <source>
        <dbReference type="ARBA" id="ARBA00004496"/>
    </source>
</evidence>
<comment type="caution">
    <text evidence="10">The sequence shown here is derived from an EMBL/GenBank/DDBJ whole genome shotgun (WGS) entry which is preliminary data.</text>
</comment>
<evidence type="ECO:0000256" key="1">
    <source>
        <dbReference type="ARBA" id="ARBA00004123"/>
    </source>
</evidence>
<dbReference type="GeneID" id="19206793"/>
<dbReference type="PANTHER" id="PTHR12896">
    <property type="entry name" value="PAX6 NEIGHBOR PROTEIN PAXNEB"/>
    <property type="match status" value="1"/>
</dbReference>
<evidence type="ECO:0000256" key="5">
    <source>
        <dbReference type="ARBA" id="ARBA00020265"/>
    </source>
</evidence>
<feature type="region of interest" description="Disordered" evidence="9">
    <location>
        <begin position="1"/>
        <end position="21"/>
    </location>
</feature>
<dbReference type="GO" id="GO:0008023">
    <property type="term" value="C:transcription elongation factor complex"/>
    <property type="evidence" value="ECO:0007669"/>
    <property type="project" value="TreeGrafter"/>
</dbReference>
<dbReference type="OMA" id="NTTMWDD"/>
<keyword evidence="11" id="KW-1185">Reference proteome</keyword>
<dbReference type="RefSeq" id="XP_007762378.1">
    <property type="nucleotide sequence ID" value="XM_007764188.1"/>
</dbReference>
<evidence type="ECO:0000256" key="4">
    <source>
        <dbReference type="ARBA" id="ARBA00007573"/>
    </source>
</evidence>
<organism evidence="10 11">
    <name type="scientific">Coniophora puteana (strain RWD-64-598)</name>
    <name type="common">Brown rot fungus</name>
    <dbReference type="NCBI Taxonomy" id="741705"/>
    <lineage>
        <taxon>Eukaryota</taxon>
        <taxon>Fungi</taxon>
        <taxon>Dikarya</taxon>
        <taxon>Basidiomycota</taxon>
        <taxon>Agaricomycotina</taxon>
        <taxon>Agaricomycetes</taxon>
        <taxon>Agaricomycetidae</taxon>
        <taxon>Boletales</taxon>
        <taxon>Coniophorineae</taxon>
        <taxon>Coniophoraceae</taxon>
        <taxon>Coniophora</taxon>
    </lineage>
</organism>
<evidence type="ECO:0000313" key="11">
    <source>
        <dbReference type="Proteomes" id="UP000053558"/>
    </source>
</evidence>
<keyword evidence="6" id="KW-0963">Cytoplasm</keyword>
<gene>
    <name evidence="10" type="ORF">CONPUDRAFT_35430</name>
</gene>
<dbReference type="GO" id="GO:0002098">
    <property type="term" value="P:tRNA wobble uridine modification"/>
    <property type="evidence" value="ECO:0007669"/>
    <property type="project" value="InterPro"/>
</dbReference>
<evidence type="ECO:0000256" key="6">
    <source>
        <dbReference type="ARBA" id="ARBA00022490"/>
    </source>
</evidence>
<feature type="non-terminal residue" evidence="10">
    <location>
        <position position="367"/>
    </location>
</feature>
<dbReference type="Gene3D" id="3.40.50.300">
    <property type="entry name" value="P-loop containing nucleotide triphosphate hydrolases"/>
    <property type="match status" value="1"/>
</dbReference>
<comment type="similarity">
    <text evidence="4">Belongs to the ELP4 family.</text>
</comment>
<sequence length="367" mass="39568">MSSFKRRTQSKQVELAPGTRLSPSSASVITSTGIASLDDILGGGLPLQCLFTVLAPDNHSAYGELVQKYFIAQGLAAGHTVWVVHEESDAFVQECMWTGSSPLSTLPNSRAGNEEDQPNQVDDKIRIAWRYEQMKTFQTTVSSPNSASDDYCATFDLSCRISKDVISTAQSSEKLQCIGVDYAPNTMDVVIQKLQEILKASDATQPIRLCIPSLGSPAWGDISSSNLLYFLSRLRSLLKQHPKACASLSLAPHTSSDKWGGGGWVQKVAWCSDAAITMSAFGADTHLTSLFPSQHGFVQIHRVPAPNTLLPASDKLSILRGLSSAAGASAGSGENNLAFKCTRKRLVFETMHLDLEGGVSERRTTPS</sequence>
<evidence type="ECO:0000256" key="8">
    <source>
        <dbReference type="ARBA" id="ARBA00023242"/>
    </source>
</evidence>
<dbReference type="InterPro" id="IPR027417">
    <property type="entry name" value="P-loop_NTPase"/>
</dbReference>
<dbReference type="PANTHER" id="PTHR12896:SF1">
    <property type="entry name" value="ELONGATOR COMPLEX PROTEIN 4"/>
    <property type="match status" value="1"/>
</dbReference>
<dbReference type="InterPro" id="IPR008728">
    <property type="entry name" value="Elongator_complex_protein_4"/>
</dbReference>
<keyword evidence="8" id="KW-0539">Nucleus</keyword>
<dbReference type="AlphaFoldDB" id="A0A5M3N550"/>
<keyword evidence="7" id="KW-0819">tRNA processing</keyword>